<gene>
    <name evidence="1" type="ORF">JOF43_001955</name>
</gene>
<dbReference type="InterPro" id="IPR036412">
    <property type="entry name" value="HAD-like_sf"/>
</dbReference>
<keyword evidence="1" id="KW-0378">Hydrolase</keyword>
<evidence type="ECO:0000313" key="1">
    <source>
        <dbReference type="EMBL" id="MBP2381998.1"/>
    </source>
</evidence>
<proteinExistence type="predicted"/>
<dbReference type="Pfam" id="PF13419">
    <property type="entry name" value="HAD_2"/>
    <property type="match status" value="1"/>
</dbReference>
<dbReference type="GO" id="GO:0008967">
    <property type="term" value="F:phosphoglycolate phosphatase activity"/>
    <property type="evidence" value="ECO:0007669"/>
    <property type="project" value="UniProtKB-EC"/>
</dbReference>
<reference evidence="1 2" key="1">
    <citation type="submission" date="2021-03" db="EMBL/GenBank/DDBJ databases">
        <title>Sequencing the genomes of 1000 actinobacteria strains.</title>
        <authorList>
            <person name="Klenk H.-P."/>
        </authorList>
    </citation>
    <scope>NUCLEOTIDE SEQUENCE [LARGE SCALE GENOMIC DNA]</scope>
    <source>
        <strain evidence="1 2">DSM 14566</strain>
    </source>
</reference>
<sequence length="234" mass="24297">MSTVASGALADVPVVLLDLDGTLVDSGPGILAALEHAFAVRGETLPSPEVLRTFVGPPLAESFQGTLGLSAERAEQLGLAYTEHYHANGLLTAPPYPGIPELLRRLSRAGRTVAVATNKPETTARRLLAHQGLDGELALIGGTDRATGREDKAAVIGSVLHRLGVEPSSSATGSAVAGRAPAVMIGDRLHDAEGARTHGLPAVLVGWGYGGRVEQEAEVPRAETVDALEEMLLR</sequence>
<accession>A0ABS4X188</accession>
<protein>
    <submittedName>
        <fullName evidence="1">Phosphoglycolate phosphatase</fullName>
        <ecNumber evidence="1">3.1.3.18</ecNumber>
    </submittedName>
</protein>
<dbReference type="Gene3D" id="3.40.50.1000">
    <property type="entry name" value="HAD superfamily/HAD-like"/>
    <property type="match status" value="1"/>
</dbReference>
<evidence type="ECO:0000313" key="2">
    <source>
        <dbReference type="Proteomes" id="UP001519290"/>
    </source>
</evidence>
<dbReference type="InterPro" id="IPR050155">
    <property type="entry name" value="HAD-like_hydrolase_sf"/>
</dbReference>
<dbReference type="EMBL" id="JAGIOD010000001">
    <property type="protein sequence ID" value="MBP2381998.1"/>
    <property type="molecule type" value="Genomic_DNA"/>
</dbReference>
<dbReference type="SFLD" id="SFLDS00003">
    <property type="entry name" value="Haloacid_Dehalogenase"/>
    <property type="match status" value="1"/>
</dbReference>
<dbReference type="Gene3D" id="1.10.150.240">
    <property type="entry name" value="Putative phosphatase, domain 2"/>
    <property type="match status" value="1"/>
</dbReference>
<comment type="caution">
    <text evidence="1">The sequence shown here is derived from an EMBL/GenBank/DDBJ whole genome shotgun (WGS) entry which is preliminary data.</text>
</comment>
<keyword evidence="2" id="KW-1185">Reference proteome</keyword>
<dbReference type="InterPro" id="IPR041492">
    <property type="entry name" value="HAD_2"/>
</dbReference>
<dbReference type="Proteomes" id="UP001519290">
    <property type="component" value="Unassembled WGS sequence"/>
</dbReference>
<dbReference type="EC" id="3.1.3.18" evidence="1"/>
<dbReference type="PANTHER" id="PTHR43434:SF20">
    <property type="entry name" value="5'-NUCLEOTIDASE"/>
    <property type="match status" value="1"/>
</dbReference>
<organism evidence="1 2">
    <name type="scientific">Brachybacterium sacelli</name>
    <dbReference type="NCBI Taxonomy" id="173364"/>
    <lineage>
        <taxon>Bacteria</taxon>
        <taxon>Bacillati</taxon>
        <taxon>Actinomycetota</taxon>
        <taxon>Actinomycetes</taxon>
        <taxon>Micrococcales</taxon>
        <taxon>Dermabacteraceae</taxon>
        <taxon>Brachybacterium</taxon>
    </lineage>
</organism>
<dbReference type="RefSeq" id="WP_209901572.1">
    <property type="nucleotide sequence ID" value="NZ_BAAAJW010000011.1"/>
</dbReference>
<dbReference type="InterPro" id="IPR023198">
    <property type="entry name" value="PGP-like_dom2"/>
</dbReference>
<dbReference type="PANTHER" id="PTHR43434">
    <property type="entry name" value="PHOSPHOGLYCOLATE PHOSPHATASE"/>
    <property type="match status" value="1"/>
</dbReference>
<dbReference type="SUPFAM" id="SSF56784">
    <property type="entry name" value="HAD-like"/>
    <property type="match status" value="1"/>
</dbReference>
<dbReference type="InterPro" id="IPR023214">
    <property type="entry name" value="HAD_sf"/>
</dbReference>
<dbReference type="SFLD" id="SFLDG01129">
    <property type="entry name" value="C1.5:_HAD__Beta-PGM__Phosphata"/>
    <property type="match status" value="1"/>
</dbReference>
<name>A0ABS4X188_9MICO</name>